<keyword evidence="4" id="KW-1185">Reference proteome</keyword>
<name>A0ABS3TTU1_9PSED</name>
<organism evidence="3 4">
    <name type="scientific">Pseudomonas schmalbachii</name>
    <dbReference type="NCBI Taxonomy" id="2816993"/>
    <lineage>
        <taxon>Bacteria</taxon>
        <taxon>Pseudomonadati</taxon>
        <taxon>Pseudomonadota</taxon>
        <taxon>Gammaproteobacteria</taxon>
        <taxon>Pseudomonadales</taxon>
        <taxon>Pseudomonadaceae</taxon>
        <taxon>Pseudomonas</taxon>
    </lineage>
</organism>
<dbReference type="InterPro" id="IPR006860">
    <property type="entry name" value="FecR"/>
</dbReference>
<dbReference type="Proteomes" id="UP000669060">
    <property type="component" value="Unassembled WGS sequence"/>
</dbReference>
<proteinExistence type="predicted"/>
<evidence type="ECO:0000259" key="1">
    <source>
        <dbReference type="Pfam" id="PF04773"/>
    </source>
</evidence>
<dbReference type="Pfam" id="PF16220">
    <property type="entry name" value="DUF4880"/>
    <property type="match status" value="1"/>
</dbReference>
<dbReference type="InterPro" id="IPR012373">
    <property type="entry name" value="Ferrdict_sens_TM"/>
</dbReference>
<evidence type="ECO:0000259" key="2">
    <source>
        <dbReference type="Pfam" id="PF16220"/>
    </source>
</evidence>
<gene>
    <name evidence="3" type="ORF">JFY56_17870</name>
</gene>
<dbReference type="PIRSF" id="PIRSF018266">
    <property type="entry name" value="FecR"/>
    <property type="match status" value="1"/>
</dbReference>
<accession>A0ABS3TTU1</accession>
<dbReference type="PANTHER" id="PTHR30273:SF2">
    <property type="entry name" value="PROTEIN FECR"/>
    <property type="match status" value="1"/>
</dbReference>
<evidence type="ECO:0000313" key="4">
    <source>
        <dbReference type="Proteomes" id="UP000669060"/>
    </source>
</evidence>
<dbReference type="RefSeq" id="WP_208315283.1">
    <property type="nucleotide sequence ID" value="NZ_JAELYA010000007.1"/>
</dbReference>
<feature type="domain" description="FecR N-terminal" evidence="2">
    <location>
        <begin position="14"/>
        <end position="54"/>
    </location>
</feature>
<evidence type="ECO:0000313" key="3">
    <source>
        <dbReference type="EMBL" id="MBO3277091.1"/>
    </source>
</evidence>
<dbReference type="EMBL" id="JAELYA010000007">
    <property type="protein sequence ID" value="MBO3277091.1"/>
    <property type="molecule type" value="Genomic_DNA"/>
</dbReference>
<dbReference type="Pfam" id="PF04773">
    <property type="entry name" value="FecR"/>
    <property type="match status" value="1"/>
</dbReference>
<dbReference type="Gene3D" id="2.60.120.1440">
    <property type="match status" value="1"/>
</dbReference>
<reference evidence="3 4" key="1">
    <citation type="submission" date="2020-12" db="EMBL/GenBank/DDBJ databases">
        <title>Pseudomonas schmalbachii sp. nov. isolated from millipede gut.</title>
        <authorList>
            <person name="Shelomi M."/>
        </authorList>
    </citation>
    <scope>NUCLEOTIDE SEQUENCE [LARGE SCALE GENOMIC DNA]</scope>
    <source>
        <strain evidence="3 4">Milli4</strain>
    </source>
</reference>
<protein>
    <submittedName>
        <fullName evidence="3">FecR family protein</fullName>
    </submittedName>
</protein>
<comment type="caution">
    <text evidence="3">The sequence shown here is derived from an EMBL/GenBank/DDBJ whole genome shotgun (WGS) entry which is preliminary data.</text>
</comment>
<dbReference type="PANTHER" id="PTHR30273">
    <property type="entry name" value="PERIPLASMIC SIGNAL SENSOR AND SIGMA FACTOR ACTIVATOR FECR-RELATED"/>
    <property type="match status" value="1"/>
</dbReference>
<dbReference type="InterPro" id="IPR032623">
    <property type="entry name" value="FecR_N"/>
</dbReference>
<sequence>MTEQRRLAESAIAEAIDWQLRLQTTTPSPELLAEFHAWRQANEEHAEAWRRLCEIDAPFAGLDRAGSQVLLHSYRPRKARPGMALTLLLALGCGLFAVNRQIPLEALGADYATATGELRSVRLEDGTELVLGPRTLLDVDFDNQQRTLTLRHGSLAVRTAHGDSRRFVVRSEDGQMRPLGTYFSVVRDDGGTTLDVLRSAVAARGTAPAEVTVKEGQRLQLRDGQLLPISASPGAADAWTRGMLLVRERPLGEVVAALADYKRGFISVDPSLAGLTVSGSFSLRDGDRTLAALANALPIRIERYGTLWTRIVPRENAPQGGAEK</sequence>
<feature type="domain" description="FecR protein" evidence="1">
    <location>
        <begin position="110"/>
        <end position="201"/>
    </location>
</feature>